<feature type="domain" description="HTH araC/xylS-type" evidence="4">
    <location>
        <begin position="205"/>
        <end position="307"/>
    </location>
</feature>
<dbReference type="PROSITE" id="PS01124">
    <property type="entry name" value="HTH_ARAC_FAMILY_2"/>
    <property type="match status" value="1"/>
</dbReference>
<dbReference type="Gene3D" id="1.10.10.60">
    <property type="entry name" value="Homeodomain-like"/>
    <property type="match status" value="1"/>
</dbReference>
<evidence type="ECO:0000256" key="2">
    <source>
        <dbReference type="ARBA" id="ARBA00023125"/>
    </source>
</evidence>
<accession>A0A9D2GX24</accession>
<dbReference type="AlphaFoldDB" id="A0A9D2GX24"/>
<gene>
    <name evidence="5" type="ORF">H9807_01500</name>
</gene>
<dbReference type="SMART" id="SM00342">
    <property type="entry name" value="HTH_ARAC"/>
    <property type="match status" value="1"/>
</dbReference>
<evidence type="ECO:0000256" key="1">
    <source>
        <dbReference type="ARBA" id="ARBA00023015"/>
    </source>
</evidence>
<dbReference type="GO" id="GO:0043565">
    <property type="term" value="F:sequence-specific DNA binding"/>
    <property type="evidence" value="ECO:0007669"/>
    <property type="project" value="InterPro"/>
</dbReference>
<dbReference type="InterPro" id="IPR009057">
    <property type="entry name" value="Homeodomain-like_sf"/>
</dbReference>
<dbReference type="EMBL" id="DXAV01000015">
    <property type="protein sequence ID" value="HIZ90789.1"/>
    <property type="molecule type" value="Genomic_DNA"/>
</dbReference>
<dbReference type="Proteomes" id="UP000824108">
    <property type="component" value="Unassembled WGS sequence"/>
</dbReference>
<dbReference type="SUPFAM" id="SSF46689">
    <property type="entry name" value="Homeodomain-like"/>
    <property type="match status" value="1"/>
</dbReference>
<keyword evidence="3" id="KW-0804">Transcription</keyword>
<protein>
    <submittedName>
        <fullName evidence="5">Helix-turn-helix domain-containing protein</fullName>
    </submittedName>
</protein>
<reference evidence="5" key="2">
    <citation type="submission" date="2021-04" db="EMBL/GenBank/DDBJ databases">
        <authorList>
            <person name="Gilroy R."/>
        </authorList>
    </citation>
    <scope>NUCLEOTIDE SEQUENCE</scope>
    <source>
        <strain evidence="5">CHK118-2852</strain>
    </source>
</reference>
<dbReference type="GO" id="GO:0003700">
    <property type="term" value="F:DNA-binding transcription factor activity"/>
    <property type="evidence" value="ECO:0007669"/>
    <property type="project" value="InterPro"/>
</dbReference>
<name>A0A9D2GX24_9BACE</name>
<keyword evidence="1" id="KW-0805">Transcription regulation</keyword>
<organism evidence="5 6">
    <name type="scientific">Candidatus Bacteroides merdavium</name>
    <dbReference type="NCBI Taxonomy" id="2838472"/>
    <lineage>
        <taxon>Bacteria</taxon>
        <taxon>Pseudomonadati</taxon>
        <taxon>Bacteroidota</taxon>
        <taxon>Bacteroidia</taxon>
        <taxon>Bacteroidales</taxon>
        <taxon>Bacteroidaceae</taxon>
        <taxon>Bacteroides</taxon>
    </lineage>
</organism>
<evidence type="ECO:0000259" key="4">
    <source>
        <dbReference type="PROSITE" id="PS01124"/>
    </source>
</evidence>
<sequence>MYTNEKTIITVDIDDFKKYKEETKGEYIDYVDDNVIVARHMEKLPYSNRMIRLNLFIIVACIEGKMQLNINKKDYQLQAGEAFVCLPTMIISNMLLSPQHKVSLIGFSTKFLQQTVKREKAAEKALYYLYKNPVFAKSPEEKTKENQNFNLYCQLIMDKISDSLHRYRQEILEYLFSALFHEMLAGIQKHSDETEETGIEAKRSKHIFKLFMEELTADGGIHRSVSYYADRLCYSAKYISGAIKEVNGHTPTEWINEYAIEQIKYQLKHSEKSIKEIAEMFNFPNQSFFGKYVKAHIGMSPARYRVHSDSEEQDSPQTES</sequence>
<dbReference type="PANTHER" id="PTHR43280">
    <property type="entry name" value="ARAC-FAMILY TRANSCRIPTIONAL REGULATOR"/>
    <property type="match status" value="1"/>
</dbReference>
<comment type="caution">
    <text evidence="5">The sequence shown here is derived from an EMBL/GenBank/DDBJ whole genome shotgun (WGS) entry which is preliminary data.</text>
</comment>
<proteinExistence type="predicted"/>
<dbReference type="InterPro" id="IPR018060">
    <property type="entry name" value="HTH_AraC"/>
</dbReference>
<dbReference type="Pfam" id="PF12833">
    <property type="entry name" value="HTH_18"/>
    <property type="match status" value="1"/>
</dbReference>
<reference evidence="5" key="1">
    <citation type="journal article" date="2021" name="PeerJ">
        <title>Extensive microbial diversity within the chicken gut microbiome revealed by metagenomics and culture.</title>
        <authorList>
            <person name="Gilroy R."/>
            <person name="Ravi A."/>
            <person name="Getino M."/>
            <person name="Pursley I."/>
            <person name="Horton D.L."/>
            <person name="Alikhan N.F."/>
            <person name="Baker D."/>
            <person name="Gharbi K."/>
            <person name="Hall N."/>
            <person name="Watson M."/>
            <person name="Adriaenssens E.M."/>
            <person name="Foster-Nyarko E."/>
            <person name="Jarju S."/>
            <person name="Secka A."/>
            <person name="Antonio M."/>
            <person name="Oren A."/>
            <person name="Chaudhuri R.R."/>
            <person name="La Ragione R."/>
            <person name="Hildebrand F."/>
            <person name="Pallen M.J."/>
        </authorList>
    </citation>
    <scope>NUCLEOTIDE SEQUENCE</scope>
    <source>
        <strain evidence="5">CHK118-2852</strain>
    </source>
</reference>
<dbReference type="PANTHER" id="PTHR43280:SF32">
    <property type="entry name" value="TRANSCRIPTIONAL REGULATORY PROTEIN"/>
    <property type="match status" value="1"/>
</dbReference>
<evidence type="ECO:0000313" key="5">
    <source>
        <dbReference type="EMBL" id="HIZ90789.1"/>
    </source>
</evidence>
<keyword evidence="2" id="KW-0238">DNA-binding</keyword>
<evidence type="ECO:0000256" key="3">
    <source>
        <dbReference type="ARBA" id="ARBA00023163"/>
    </source>
</evidence>
<evidence type="ECO:0000313" key="6">
    <source>
        <dbReference type="Proteomes" id="UP000824108"/>
    </source>
</evidence>